<organism evidence="1">
    <name type="scientific">uncultured Caudovirales phage</name>
    <dbReference type="NCBI Taxonomy" id="2100421"/>
    <lineage>
        <taxon>Viruses</taxon>
        <taxon>Duplodnaviria</taxon>
        <taxon>Heunggongvirae</taxon>
        <taxon>Uroviricota</taxon>
        <taxon>Caudoviricetes</taxon>
        <taxon>Peduoviridae</taxon>
        <taxon>Maltschvirus</taxon>
        <taxon>Maltschvirus maltsch</taxon>
    </lineage>
</organism>
<name>A0A6J7WHM2_9CAUD</name>
<accession>A0A6J7WHM2</accession>
<sequence>MAQSKLSWVTPTGSFASIVVGSPITVALIAANAANNGATLTYSLINGTLPPGMTLNSNGTITGTPGYESVTDNYFTSKDYSFIARVASSDGSVLDGSFIILLTNIVNGDFTWVTPAGNLGTVPDGAFYSLQLQVIESHGNPVTFTRIAGELPPGMQILSTGYIQGVPTLLNPIAVNESQAFRFSVRARNSLGHINDRSFILTVTNIYGPIVEPTTSFLGSFFDGTYYRQQLSVIELNPNVQITWAVSQGQLPPGVVLDQTGLLSGYIQPIELVGVWGPANYDGQSVDVGSGVVTERAEYDYAPYDFNQLNQSLSYTFTIQAYDGANYDLQDYVINVVSRTSWTADNNTEGGTNNTYLTIDALNVYNPVILNTSRTLPIARQGSYYAFKFDGYDFQGDELTYTIANTTGTFDAFVADLDEGFDWAPFDSFEDTVEGNNNLPGLILDAKTGWLYGKLFPQSTNFEEYTFGIQVYKTRDSIKYTSATIFFTLPIIGDVNNLIEWITPADLGSINNGAVSELNIQARSLAGRTDLIYSLYDRANVPIRLPQGLQLLESGNITGRVTFEALAIDDFNTTFDGDRLTLDREYNFTVKVETSDGSASAIQQFTLKLNVIDNTPYESLYLTALPAHDQRQIYYSVIDDQEIFDTNPGTTLIYRADDPWFGINRNLSMMFLPGLTPSQLTEYETAISQNHWTKTYNFGDIKTAVVLDDFYNVKYEVVYIEMLDPGLNSAGKGPGLTLDLTNTIANPYIDAAGNEYKILYPNNSNNMMTRLEDGIGYADQSSLPDWMTSNQPDPTNVNKFRAPLGYTKAVVVAYTKPGASKLIAYRLKNSGINFNNIQFTVDRYNVDNYYSTYYDTISNQYLLGRETTFDVLPNKNIGTLVATVNYGVHKTFAEINGRPTSYINSKGGIDGDTHYRDGDTLIFIKQEHFNDPGPYDGWIYYKDAYIGDNILTTQEEGYGSGSFDTYSVVPGYLEKIQQSVINSIFTANAVLVDGQVNTITVSSTANITSGMDLTFNLIPPISTATPTETLGGLFVGNTYAVSTVVDSNTLTVASSDRNSALYNASGTTITGYSYSNQRGGVWRINIVDDVVVLSPLLEVQVGQRIRISNGMTYGGGAIVSYVLDLGPNQTVPYYIVYKLAPEMDRKKTTFNAGTTRFFNYRDQYYTPGSHDKYVKFPQYGVFN</sequence>
<dbReference type="EMBL" id="LR798243">
    <property type="protein sequence ID" value="CAB5215037.1"/>
    <property type="molecule type" value="Genomic_DNA"/>
</dbReference>
<dbReference type="SUPFAM" id="SSF49313">
    <property type="entry name" value="Cadherin-like"/>
    <property type="match status" value="1"/>
</dbReference>
<dbReference type="Pfam" id="PF05345">
    <property type="entry name" value="He_PIG"/>
    <property type="match status" value="1"/>
</dbReference>
<dbReference type="GO" id="GO:0016020">
    <property type="term" value="C:membrane"/>
    <property type="evidence" value="ECO:0007669"/>
    <property type="project" value="InterPro"/>
</dbReference>
<proteinExistence type="predicted"/>
<gene>
    <name evidence="1" type="ORF">UFOVP190_370</name>
</gene>
<dbReference type="Gene3D" id="2.60.40.10">
    <property type="entry name" value="Immunoglobulins"/>
    <property type="match status" value="2"/>
</dbReference>
<reference evidence="1" key="1">
    <citation type="submission" date="2020-05" db="EMBL/GenBank/DDBJ databases">
        <authorList>
            <person name="Chiriac C."/>
            <person name="Salcher M."/>
            <person name="Ghai R."/>
            <person name="Kavagutti S V."/>
        </authorList>
    </citation>
    <scope>NUCLEOTIDE SEQUENCE</scope>
</reference>
<dbReference type="InterPro" id="IPR015919">
    <property type="entry name" value="Cadherin-like_sf"/>
</dbReference>
<evidence type="ECO:0000313" key="1">
    <source>
        <dbReference type="EMBL" id="CAB5215037.1"/>
    </source>
</evidence>
<protein>
    <submittedName>
        <fullName evidence="1">Ig</fullName>
    </submittedName>
</protein>
<dbReference type="GO" id="GO:0005509">
    <property type="term" value="F:calcium ion binding"/>
    <property type="evidence" value="ECO:0007669"/>
    <property type="project" value="InterPro"/>
</dbReference>
<dbReference type="InterPro" id="IPR013783">
    <property type="entry name" value="Ig-like_fold"/>
</dbReference>